<dbReference type="PANTHER" id="PTHR23303">
    <property type="entry name" value="CARBOXYPEPTIDASE REGULATORY REGION-CONTAINING"/>
    <property type="match status" value="1"/>
</dbReference>
<dbReference type="EMBL" id="LVVL01000001">
    <property type="protein sequence ID" value="OAN14348.1"/>
    <property type="molecule type" value="Genomic_DNA"/>
</dbReference>
<dbReference type="Gene3D" id="2.60.40.10">
    <property type="entry name" value="Immunoglobulins"/>
    <property type="match status" value="1"/>
</dbReference>
<gene>
    <name evidence="7" type="ORF">A3783_00025</name>
</gene>
<accession>A0ABX2V808</accession>
<protein>
    <submittedName>
        <fullName evidence="7">Cell wall anchor protein</fullName>
    </submittedName>
</protein>
<name>A0ABX2V808_9BACL</name>
<feature type="compositionally biased region" description="Acidic residues" evidence="4">
    <location>
        <begin position="130"/>
        <end position="140"/>
    </location>
</feature>
<dbReference type="InterPro" id="IPR051417">
    <property type="entry name" value="SDr/BOS_complex"/>
</dbReference>
<dbReference type="InterPro" id="IPR033764">
    <property type="entry name" value="Sdr_B"/>
</dbReference>
<feature type="chain" id="PRO_5045658006" evidence="5">
    <location>
        <begin position="24"/>
        <end position="501"/>
    </location>
</feature>
<dbReference type="RefSeq" id="WP_028105596.1">
    <property type="nucleotide sequence ID" value="NZ_LVVL01000001.1"/>
</dbReference>
<evidence type="ECO:0000256" key="4">
    <source>
        <dbReference type="SAM" id="MobiDB-lite"/>
    </source>
</evidence>
<keyword evidence="8" id="KW-1185">Reference proteome</keyword>
<evidence type="ECO:0000256" key="3">
    <source>
        <dbReference type="ARBA" id="ARBA00022729"/>
    </source>
</evidence>
<feature type="region of interest" description="Disordered" evidence="4">
    <location>
        <begin position="102"/>
        <end position="170"/>
    </location>
</feature>
<comment type="subcellular location">
    <subcellularLocation>
        <location evidence="1">Secreted</location>
    </subcellularLocation>
</comment>
<feature type="compositionally biased region" description="Basic and acidic residues" evidence="4">
    <location>
        <begin position="141"/>
        <end position="153"/>
    </location>
</feature>
<comment type="caution">
    <text evidence="7">The sequence shown here is derived from an EMBL/GenBank/DDBJ whole genome shotgun (WGS) entry which is preliminary data.</text>
</comment>
<evidence type="ECO:0000256" key="5">
    <source>
        <dbReference type="SAM" id="SignalP"/>
    </source>
</evidence>
<dbReference type="Pfam" id="PF17210">
    <property type="entry name" value="SdrD_B"/>
    <property type="match status" value="1"/>
</dbReference>
<keyword evidence="3 5" id="KW-0732">Signal</keyword>
<feature type="signal peptide" evidence="5">
    <location>
        <begin position="1"/>
        <end position="23"/>
    </location>
</feature>
<evidence type="ECO:0000256" key="1">
    <source>
        <dbReference type="ARBA" id="ARBA00004613"/>
    </source>
</evidence>
<organism evidence="7 8">
    <name type="scientific">Exiguobacterium undae</name>
    <dbReference type="NCBI Taxonomy" id="169177"/>
    <lineage>
        <taxon>Bacteria</taxon>
        <taxon>Bacillati</taxon>
        <taxon>Bacillota</taxon>
        <taxon>Bacilli</taxon>
        <taxon>Bacillales</taxon>
        <taxon>Bacillales Family XII. Incertae Sedis</taxon>
        <taxon>Exiguobacterium</taxon>
    </lineage>
</organism>
<dbReference type="InterPro" id="IPR013783">
    <property type="entry name" value="Ig-like_fold"/>
</dbReference>
<dbReference type="PANTHER" id="PTHR23303:SF15">
    <property type="entry name" value="COLOSSIN-A"/>
    <property type="match status" value="1"/>
</dbReference>
<feature type="compositionally biased region" description="Acidic residues" evidence="4">
    <location>
        <begin position="110"/>
        <end position="121"/>
    </location>
</feature>
<evidence type="ECO:0000256" key="2">
    <source>
        <dbReference type="ARBA" id="ARBA00022525"/>
    </source>
</evidence>
<dbReference type="Proteomes" id="UP000078447">
    <property type="component" value="Unassembled WGS sequence"/>
</dbReference>
<feature type="domain" description="SD-repeat containing protein B" evidence="6">
    <location>
        <begin position="163"/>
        <end position="270"/>
    </location>
</feature>
<sequence>MRKIGMYILACLLVFGVITPAQAETALTWDVKGTGTNPYTLTFTGEGVVNLESETALVFEEGVTGQDIDIAKTPIVTFTAETAPVVKIVSADQTKTVLIEFGREVKEEPTPEEPVTEEPPAEEPIKEDPPAEEPVEEEPVKEEPIKEEPKPETEQPIATTGTISGTIWYDENEDGIRQEKETRISDVPVYLLNADYDVVDEAYTKDGLYSFKDLKPGTYYIDVYGMDIGYYSTSPQHEGTDPTIDSDLDEDDMAKVKLTAGENVQIDAGLYGYDEEAELDFSNLLLVTNFFDANADKIPGYSEQTLPATYTVTDAITGSDVYTEKVAKDDALMIELTPGTYTVKTEVASGYTVEAMHHISLDDLMDSFEFEMTKASVKALAVGMADEEEEEFPEYDEFLKLFERKATTDSITLTEDTMGYFLVAEIVKAKPVVAPKPTPTPTKTPVKTVEAPATNVADQQTTNTTSNERLPQAGEDKPFPYAATGAGLAVVGLWLLLRRAG</sequence>
<keyword evidence="2" id="KW-0964">Secreted</keyword>
<evidence type="ECO:0000259" key="6">
    <source>
        <dbReference type="Pfam" id="PF17210"/>
    </source>
</evidence>
<dbReference type="SUPFAM" id="SSF117074">
    <property type="entry name" value="Hypothetical protein PA1324"/>
    <property type="match status" value="1"/>
</dbReference>
<evidence type="ECO:0000313" key="8">
    <source>
        <dbReference type="Proteomes" id="UP000078447"/>
    </source>
</evidence>
<reference evidence="7 8" key="1">
    <citation type="submission" date="2016-03" db="EMBL/GenBank/DDBJ databases">
        <authorList>
            <person name="Cho S.-Y."/>
            <person name="Lim S."/>
            <person name="Kim H."/>
            <person name="Soh E.H."/>
            <person name="Moon J.S."/>
        </authorList>
    </citation>
    <scope>NUCLEOTIDE SEQUENCE [LARGE SCALE GENOMIC DNA]</scope>
    <source>
        <strain evidence="7 8">KCTC 3810</strain>
    </source>
</reference>
<feature type="compositionally biased region" description="Polar residues" evidence="4">
    <location>
        <begin position="456"/>
        <end position="469"/>
    </location>
</feature>
<proteinExistence type="predicted"/>
<evidence type="ECO:0000313" key="7">
    <source>
        <dbReference type="EMBL" id="OAN14348.1"/>
    </source>
</evidence>
<feature type="region of interest" description="Disordered" evidence="4">
    <location>
        <begin position="435"/>
        <end position="476"/>
    </location>
</feature>